<dbReference type="InterPro" id="IPR011034">
    <property type="entry name" value="Formyl_transferase-like_C_sf"/>
</dbReference>
<dbReference type="SUPFAM" id="SSF53328">
    <property type="entry name" value="Formyltransferase"/>
    <property type="match status" value="1"/>
</dbReference>
<keyword evidence="3 5" id="KW-0808">Transferase</keyword>
<organism evidence="8 9">
    <name type="scientific">Desulfovibrio subterraneus</name>
    <dbReference type="NCBI Taxonomy" id="2718620"/>
    <lineage>
        <taxon>Bacteria</taxon>
        <taxon>Pseudomonadati</taxon>
        <taxon>Thermodesulfobacteriota</taxon>
        <taxon>Desulfovibrionia</taxon>
        <taxon>Desulfovibrionales</taxon>
        <taxon>Desulfovibrionaceae</taxon>
        <taxon>Desulfovibrio</taxon>
    </lineage>
</organism>
<gene>
    <name evidence="5 8" type="primary">fmt</name>
    <name evidence="8" type="ORF">DSM101010T_31560</name>
</gene>
<evidence type="ECO:0000256" key="3">
    <source>
        <dbReference type="ARBA" id="ARBA00022679"/>
    </source>
</evidence>
<accession>A0A7J0BNE4</accession>
<comment type="caution">
    <text evidence="8">The sequence shown here is derived from an EMBL/GenBank/DDBJ whole genome shotgun (WGS) entry which is preliminary data.</text>
</comment>
<dbReference type="PANTHER" id="PTHR11138">
    <property type="entry name" value="METHIONYL-TRNA FORMYLTRANSFERASE"/>
    <property type="match status" value="1"/>
</dbReference>
<feature type="binding site" evidence="5">
    <location>
        <begin position="110"/>
        <end position="113"/>
    </location>
    <ligand>
        <name>(6S)-5,6,7,8-tetrahydrofolate</name>
        <dbReference type="ChEBI" id="CHEBI:57453"/>
    </ligand>
</feature>
<reference evidence="8 9" key="1">
    <citation type="submission" date="2020-05" db="EMBL/GenBank/DDBJ databases">
        <title>Draft genome sequence of Desulfovibrio sp. strain HN2T.</title>
        <authorList>
            <person name="Ueno A."/>
            <person name="Tamazawa S."/>
            <person name="Tamamura S."/>
            <person name="Murakami T."/>
            <person name="Kiyama T."/>
            <person name="Inomata H."/>
            <person name="Amano Y."/>
            <person name="Miyakawa K."/>
            <person name="Tamaki H."/>
            <person name="Naganuma T."/>
            <person name="Kaneko K."/>
        </authorList>
    </citation>
    <scope>NUCLEOTIDE SEQUENCE [LARGE SCALE GENOMIC DNA]</scope>
    <source>
        <strain evidence="8 9">HN2</strain>
    </source>
</reference>
<dbReference type="GO" id="GO:0005829">
    <property type="term" value="C:cytosol"/>
    <property type="evidence" value="ECO:0007669"/>
    <property type="project" value="TreeGrafter"/>
</dbReference>
<keyword evidence="4 5" id="KW-0648">Protein biosynthesis</keyword>
<evidence type="ECO:0000313" key="9">
    <source>
        <dbReference type="Proteomes" id="UP000503840"/>
    </source>
</evidence>
<dbReference type="PANTHER" id="PTHR11138:SF5">
    <property type="entry name" value="METHIONYL-TRNA FORMYLTRANSFERASE, MITOCHONDRIAL"/>
    <property type="match status" value="1"/>
</dbReference>
<proteinExistence type="inferred from homology"/>
<name>A0A7J0BNE4_9BACT</name>
<dbReference type="InterPro" id="IPR001555">
    <property type="entry name" value="GART_AS"/>
</dbReference>
<evidence type="ECO:0000256" key="2">
    <source>
        <dbReference type="ARBA" id="ARBA00012261"/>
    </source>
</evidence>
<dbReference type="HAMAP" id="MF_00182">
    <property type="entry name" value="Formyl_trans"/>
    <property type="match status" value="1"/>
</dbReference>
<comment type="similarity">
    <text evidence="1 5">Belongs to the Fmt family.</text>
</comment>
<dbReference type="Pfam" id="PF02911">
    <property type="entry name" value="Formyl_trans_C"/>
    <property type="match status" value="1"/>
</dbReference>
<evidence type="ECO:0000259" key="6">
    <source>
        <dbReference type="Pfam" id="PF00551"/>
    </source>
</evidence>
<dbReference type="InterPro" id="IPR041711">
    <property type="entry name" value="Met-tRNA-FMT_N"/>
</dbReference>
<dbReference type="InterPro" id="IPR044135">
    <property type="entry name" value="Met-tRNA-FMT_C"/>
</dbReference>
<evidence type="ECO:0000256" key="4">
    <source>
        <dbReference type="ARBA" id="ARBA00022917"/>
    </source>
</evidence>
<dbReference type="InterPro" id="IPR002376">
    <property type="entry name" value="Formyl_transf_N"/>
</dbReference>
<dbReference type="Pfam" id="PF00551">
    <property type="entry name" value="Formyl_trans_N"/>
    <property type="match status" value="1"/>
</dbReference>
<comment type="catalytic activity">
    <reaction evidence="5">
        <text>L-methionyl-tRNA(fMet) + (6R)-10-formyltetrahydrofolate = N-formyl-L-methionyl-tRNA(fMet) + (6S)-5,6,7,8-tetrahydrofolate + H(+)</text>
        <dbReference type="Rhea" id="RHEA:24380"/>
        <dbReference type="Rhea" id="RHEA-COMP:9952"/>
        <dbReference type="Rhea" id="RHEA-COMP:9953"/>
        <dbReference type="ChEBI" id="CHEBI:15378"/>
        <dbReference type="ChEBI" id="CHEBI:57453"/>
        <dbReference type="ChEBI" id="CHEBI:78530"/>
        <dbReference type="ChEBI" id="CHEBI:78844"/>
        <dbReference type="ChEBI" id="CHEBI:195366"/>
        <dbReference type="EC" id="2.1.2.9"/>
    </reaction>
</comment>
<dbReference type="InterPro" id="IPR036477">
    <property type="entry name" value="Formyl_transf_N_sf"/>
</dbReference>
<dbReference type="CDD" id="cd08704">
    <property type="entry name" value="Met_tRNA_FMT_C"/>
    <property type="match status" value="1"/>
</dbReference>
<dbReference type="Gene3D" id="3.40.50.12230">
    <property type="match status" value="1"/>
</dbReference>
<evidence type="ECO:0000259" key="7">
    <source>
        <dbReference type="Pfam" id="PF02911"/>
    </source>
</evidence>
<dbReference type="AlphaFoldDB" id="A0A7J0BNE4"/>
<comment type="function">
    <text evidence="5">Attaches a formyl group to the free amino group of methionyl-tRNA(fMet). The formyl group appears to play a dual role in the initiator identity of N-formylmethionyl-tRNA by promoting its recognition by IF2 and preventing the misappropriation of this tRNA by the elongation apparatus.</text>
</comment>
<sequence>MRAVYMGTPEFAATVLRQVAEWSGCEIVGVYTQPDRPCGRGQVCKFSEVKELALELGLTVHQPLNFRNEEDVQILRDLRPDVLLVAAYGLILPQKVLDIPTYGAINVHASLLPKYRGAAPIQRAIMNGDPVTGVTIMQMEKGLDTGPILLQKAMAIGIADTAGTMHDQLAAMGGRLLVEALELLPKGGLHPKPQNDELSTHAAKLEKSEGVVDWTQPAKVVHARIRGVSPWPGAYFMMHRAGQKDLRISIEPGEIGPAMEPATDGSLPAPGSVLGLKDGKLVIATRDREYHISMLRPANKKPMNAAAFHCGYLGSCDDATCSGEGLC</sequence>
<dbReference type="EMBL" id="BLVO01000016">
    <property type="protein sequence ID" value="GFM34791.1"/>
    <property type="molecule type" value="Genomic_DNA"/>
</dbReference>
<dbReference type="NCBIfam" id="TIGR00460">
    <property type="entry name" value="fmt"/>
    <property type="match status" value="1"/>
</dbReference>
<protein>
    <recommendedName>
        <fullName evidence="2 5">Methionyl-tRNA formyltransferase</fullName>
        <ecNumber evidence="2 5">2.1.2.9</ecNumber>
    </recommendedName>
</protein>
<evidence type="ECO:0000256" key="5">
    <source>
        <dbReference type="HAMAP-Rule" id="MF_00182"/>
    </source>
</evidence>
<dbReference type="SUPFAM" id="SSF50486">
    <property type="entry name" value="FMT C-terminal domain-like"/>
    <property type="match status" value="1"/>
</dbReference>
<dbReference type="InterPro" id="IPR005793">
    <property type="entry name" value="Formyl_trans_C"/>
</dbReference>
<dbReference type="InterPro" id="IPR005794">
    <property type="entry name" value="Fmt"/>
</dbReference>
<dbReference type="CDD" id="cd08646">
    <property type="entry name" value="FMT_core_Met-tRNA-FMT_N"/>
    <property type="match status" value="1"/>
</dbReference>
<dbReference type="GO" id="GO:0004479">
    <property type="term" value="F:methionyl-tRNA formyltransferase activity"/>
    <property type="evidence" value="ECO:0007669"/>
    <property type="project" value="UniProtKB-UniRule"/>
</dbReference>
<evidence type="ECO:0000313" key="8">
    <source>
        <dbReference type="EMBL" id="GFM34791.1"/>
    </source>
</evidence>
<dbReference type="Proteomes" id="UP000503840">
    <property type="component" value="Unassembled WGS sequence"/>
</dbReference>
<dbReference type="EC" id="2.1.2.9" evidence="2 5"/>
<keyword evidence="9" id="KW-1185">Reference proteome</keyword>
<evidence type="ECO:0000256" key="1">
    <source>
        <dbReference type="ARBA" id="ARBA00010699"/>
    </source>
</evidence>
<feature type="domain" description="Formyl transferase N-terminal" evidence="6">
    <location>
        <begin position="3"/>
        <end position="181"/>
    </location>
</feature>
<feature type="domain" description="Formyl transferase C-terminal" evidence="7">
    <location>
        <begin position="204"/>
        <end position="312"/>
    </location>
</feature>
<dbReference type="PROSITE" id="PS00373">
    <property type="entry name" value="GART"/>
    <property type="match status" value="1"/>
</dbReference>